<dbReference type="InterPro" id="IPR013149">
    <property type="entry name" value="ADH-like_C"/>
</dbReference>
<dbReference type="InterPro" id="IPR013154">
    <property type="entry name" value="ADH-like_N"/>
</dbReference>
<dbReference type="KEGG" id="mtar:DF168_01576"/>
<keyword evidence="1 4" id="KW-0560">Oxidoreductase</keyword>
<evidence type="ECO:0000259" key="2">
    <source>
        <dbReference type="Pfam" id="PF00107"/>
    </source>
</evidence>
<sequence length="360" mass="39162">MRAPTLRNKQFIIEELPDPIPSEGQILVKTRACGICGTDLHARLYGQKLRESAARTNGFGANFCDGVVLGHEFCAEVVDHGPRTSKRLKPGTLVCSLPRLVEDNRRFGIGWSLKGTGGYGEYMKLTEGFSFPVPNGLSADHAALTEPMAIGYHAVKKARLGKRDVPLVIGCGPVGLAVIASLKLMEARPIVAADFSPRRRKFAESLGADVIVNPAETSPYERWADVAAIDPPDETPNPQTWFQPPTHNPAVVFECVGVPGILNQVISTVPRDTRVVVVGYCMETDHLDPIFALDKELNLQYVMGYNPNEFNATLHHIADGRIPVEELITTKVGLGGIAQAFEDLASPERHGKIIIEPSIS</sequence>
<organism evidence="4 5">
    <name type="scientific">Candidatus Moanibacter tarae</name>
    <dbReference type="NCBI Taxonomy" id="2200854"/>
    <lineage>
        <taxon>Bacteria</taxon>
        <taxon>Pseudomonadati</taxon>
        <taxon>Verrucomicrobiota</taxon>
        <taxon>Opitutia</taxon>
        <taxon>Puniceicoccales</taxon>
        <taxon>Puniceicoccales incertae sedis</taxon>
        <taxon>Candidatus Moanibacter</taxon>
    </lineage>
</organism>
<dbReference type="CDD" id="cd08262">
    <property type="entry name" value="Zn_ADH8"/>
    <property type="match status" value="1"/>
</dbReference>
<protein>
    <submittedName>
        <fullName evidence="4">Sorbitol dehydrogenase</fullName>
        <ecNumber evidence="4">1.1.1.14</ecNumber>
    </submittedName>
</protein>
<gene>
    <name evidence="4" type="primary">gutB_1</name>
    <name evidence="4" type="ORF">DF168_01576</name>
</gene>
<dbReference type="Gene3D" id="3.40.50.720">
    <property type="entry name" value="NAD(P)-binding Rossmann-like Domain"/>
    <property type="match status" value="1"/>
</dbReference>
<dbReference type="PANTHER" id="PTHR43189">
    <property type="entry name" value="ZINC-TYPE ALCOHOL DEHYDROGENASE-LIKE PROTEIN C1198.01-RELATED"/>
    <property type="match status" value="1"/>
</dbReference>
<dbReference type="InterPro" id="IPR011032">
    <property type="entry name" value="GroES-like_sf"/>
</dbReference>
<evidence type="ECO:0000259" key="3">
    <source>
        <dbReference type="Pfam" id="PF08240"/>
    </source>
</evidence>
<feature type="domain" description="Alcohol dehydrogenase-like N-terminal" evidence="3">
    <location>
        <begin position="23"/>
        <end position="134"/>
    </location>
</feature>
<accession>A0A2Z4AGW3</accession>
<feature type="domain" description="Alcohol dehydrogenase-like C-terminal" evidence="2">
    <location>
        <begin position="173"/>
        <end position="318"/>
    </location>
</feature>
<evidence type="ECO:0000313" key="5">
    <source>
        <dbReference type="Proteomes" id="UP000247465"/>
    </source>
</evidence>
<dbReference type="InterPro" id="IPR036291">
    <property type="entry name" value="NAD(P)-bd_dom_sf"/>
</dbReference>
<dbReference type="Pfam" id="PF00107">
    <property type="entry name" value="ADH_zinc_N"/>
    <property type="match status" value="1"/>
</dbReference>
<dbReference type="EMBL" id="CP029803">
    <property type="protein sequence ID" value="AWT60368.1"/>
    <property type="molecule type" value="Genomic_DNA"/>
</dbReference>
<dbReference type="Pfam" id="PF08240">
    <property type="entry name" value="ADH_N"/>
    <property type="match status" value="1"/>
</dbReference>
<evidence type="ECO:0000256" key="1">
    <source>
        <dbReference type="ARBA" id="ARBA00023002"/>
    </source>
</evidence>
<dbReference type="Proteomes" id="UP000247465">
    <property type="component" value="Chromosome"/>
</dbReference>
<dbReference type="EC" id="1.1.1.14" evidence="4"/>
<dbReference type="SUPFAM" id="SSF51735">
    <property type="entry name" value="NAD(P)-binding Rossmann-fold domains"/>
    <property type="match status" value="1"/>
</dbReference>
<dbReference type="Gene3D" id="3.90.180.10">
    <property type="entry name" value="Medium-chain alcohol dehydrogenases, catalytic domain"/>
    <property type="match status" value="1"/>
</dbReference>
<reference evidence="4 5" key="1">
    <citation type="submission" date="2018-06" db="EMBL/GenBank/DDBJ databases">
        <title>Draft Genome Sequence of a Novel Marine Bacterium Related to the Verrucomicrobia.</title>
        <authorList>
            <person name="Vosseberg J."/>
            <person name="Martijn J."/>
            <person name="Ettema T.J.G."/>
        </authorList>
    </citation>
    <scope>NUCLEOTIDE SEQUENCE [LARGE SCALE GENOMIC DNA]</scope>
    <source>
        <strain evidence="4">TARA_B100001123</strain>
    </source>
</reference>
<name>A0A2Z4AGW3_9BACT</name>
<dbReference type="GO" id="GO:0003939">
    <property type="term" value="F:L-iditol 2-dehydrogenase (NAD+) activity"/>
    <property type="evidence" value="ECO:0007669"/>
    <property type="project" value="UniProtKB-EC"/>
</dbReference>
<proteinExistence type="predicted"/>
<evidence type="ECO:0000313" key="4">
    <source>
        <dbReference type="EMBL" id="AWT60368.1"/>
    </source>
</evidence>
<dbReference type="SUPFAM" id="SSF50129">
    <property type="entry name" value="GroES-like"/>
    <property type="match status" value="1"/>
</dbReference>
<dbReference type="PANTHER" id="PTHR43189:SF1">
    <property type="entry name" value="ZINC-TYPE ALCOHOL DEHYDROGENASE-LIKE PROTEIN C1198.01"/>
    <property type="match status" value="1"/>
</dbReference>
<dbReference type="AlphaFoldDB" id="A0A2Z4AGW3"/>